<organism evidence="1 2">
    <name type="scientific">Callosobruchus maculatus</name>
    <name type="common">Southern cowpea weevil</name>
    <name type="synonym">Pulse bruchid</name>
    <dbReference type="NCBI Taxonomy" id="64391"/>
    <lineage>
        <taxon>Eukaryota</taxon>
        <taxon>Metazoa</taxon>
        <taxon>Ecdysozoa</taxon>
        <taxon>Arthropoda</taxon>
        <taxon>Hexapoda</taxon>
        <taxon>Insecta</taxon>
        <taxon>Pterygota</taxon>
        <taxon>Neoptera</taxon>
        <taxon>Endopterygota</taxon>
        <taxon>Coleoptera</taxon>
        <taxon>Polyphaga</taxon>
        <taxon>Cucujiformia</taxon>
        <taxon>Chrysomeloidea</taxon>
        <taxon>Chrysomelidae</taxon>
        <taxon>Bruchinae</taxon>
        <taxon>Bruchini</taxon>
        <taxon>Callosobruchus</taxon>
    </lineage>
</organism>
<evidence type="ECO:0000313" key="2">
    <source>
        <dbReference type="Proteomes" id="UP000410492"/>
    </source>
</evidence>
<feature type="non-terminal residue" evidence="1">
    <location>
        <position position="1"/>
    </location>
</feature>
<dbReference type="Proteomes" id="UP000410492">
    <property type="component" value="Unassembled WGS sequence"/>
</dbReference>
<reference evidence="1 2" key="1">
    <citation type="submission" date="2019-01" db="EMBL/GenBank/DDBJ databases">
        <authorList>
            <person name="Sayadi A."/>
        </authorList>
    </citation>
    <scope>NUCLEOTIDE SEQUENCE [LARGE SCALE GENOMIC DNA]</scope>
</reference>
<protein>
    <submittedName>
        <fullName evidence="1">Uncharacterized protein</fullName>
    </submittedName>
</protein>
<sequence length="8" mass="1008">YEYPGRHS</sequence>
<accession>A0A653BQS2</accession>
<keyword evidence="2" id="KW-1185">Reference proteome</keyword>
<gene>
    <name evidence="1" type="ORF">CALMAC_LOCUS3009</name>
</gene>
<dbReference type="EMBL" id="CAACVG010003927">
    <property type="protein sequence ID" value="VEN37952.1"/>
    <property type="molecule type" value="Genomic_DNA"/>
</dbReference>
<proteinExistence type="predicted"/>
<name>A0A653BQS2_CALMS</name>
<evidence type="ECO:0000313" key="1">
    <source>
        <dbReference type="EMBL" id="VEN37952.1"/>
    </source>
</evidence>